<sequence>MQSQMLYLVSLFVQSDTEKTVENKEIEKKDEYKETEKTDEEDRGERKNVEVEVKEKENQGVGLLGAVGETIVEIAQNAKELVVGEEKVDPKQHEHQQ</sequence>
<accession>A0A200QFB9</accession>
<feature type="compositionally biased region" description="Basic and acidic residues" evidence="1">
    <location>
        <begin position="17"/>
        <end position="36"/>
    </location>
</feature>
<proteinExistence type="predicted"/>
<evidence type="ECO:0000313" key="3">
    <source>
        <dbReference type="Proteomes" id="UP000195402"/>
    </source>
</evidence>
<organism evidence="2 3">
    <name type="scientific">Macleaya cordata</name>
    <name type="common">Five-seeded plume-poppy</name>
    <name type="synonym">Bocconia cordata</name>
    <dbReference type="NCBI Taxonomy" id="56857"/>
    <lineage>
        <taxon>Eukaryota</taxon>
        <taxon>Viridiplantae</taxon>
        <taxon>Streptophyta</taxon>
        <taxon>Embryophyta</taxon>
        <taxon>Tracheophyta</taxon>
        <taxon>Spermatophyta</taxon>
        <taxon>Magnoliopsida</taxon>
        <taxon>Ranunculales</taxon>
        <taxon>Papaveraceae</taxon>
        <taxon>Papaveroideae</taxon>
        <taxon>Macleaya</taxon>
    </lineage>
</organism>
<protein>
    <submittedName>
        <fullName evidence="2">Uncharacterized protein</fullName>
    </submittedName>
</protein>
<feature type="region of interest" description="Disordered" evidence="1">
    <location>
        <begin position="17"/>
        <end position="49"/>
    </location>
</feature>
<keyword evidence="3" id="KW-1185">Reference proteome</keyword>
<dbReference type="OrthoDB" id="1436167at2759"/>
<dbReference type="Proteomes" id="UP000195402">
    <property type="component" value="Unassembled WGS sequence"/>
</dbReference>
<dbReference type="EMBL" id="MVGT01002164">
    <property type="protein sequence ID" value="OVA09190.1"/>
    <property type="molecule type" value="Genomic_DNA"/>
</dbReference>
<evidence type="ECO:0000256" key="1">
    <source>
        <dbReference type="SAM" id="MobiDB-lite"/>
    </source>
</evidence>
<evidence type="ECO:0000313" key="2">
    <source>
        <dbReference type="EMBL" id="OVA09190.1"/>
    </source>
</evidence>
<comment type="caution">
    <text evidence="2">The sequence shown here is derived from an EMBL/GenBank/DDBJ whole genome shotgun (WGS) entry which is preliminary data.</text>
</comment>
<reference evidence="2 3" key="1">
    <citation type="journal article" date="2017" name="Mol. Plant">
        <title>The Genome of Medicinal Plant Macleaya cordata Provides New Insights into Benzylisoquinoline Alkaloids Metabolism.</title>
        <authorList>
            <person name="Liu X."/>
            <person name="Liu Y."/>
            <person name="Huang P."/>
            <person name="Ma Y."/>
            <person name="Qing Z."/>
            <person name="Tang Q."/>
            <person name="Cao H."/>
            <person name="Cheng P."/>
            <person name="Zheng Y."/>
            <person name="Yuan Z."/>
            <person name="Zhou Y."/>
            <person name="Liu J."/>
            <person name="Tang Z."/>
            <person name="Zhuo Y."/>
            <person name="Zhang Y."/>
            <person name="Yu L."/>
            <person name="Huang J."/>
            <person name="Yang P."/>
            <person name="Peng Q."/>
            <person name="Zhang J."/>
            <person name="Jiang W."/>
            <person name="Zhang Z."/>
            <person name="Lin K."/>
            <person name="Ro D.K."/>
            <person name="Chen X."/>
            <person name="Xiong X."/>
            <person name="Shang Y."/>
            <person name="Huang S."/>
            <person name="Zeng J."/>
        </authorList>
    </citation>
    <scope>NUCLEOTIDE SEQUENCE [LARGE SCALE GENOMIC DNA]</scope>
    <source>
        <strain evidence="3">cv. BLH2017</strain>
        <tissue evidence="2">Root</tissue>
    </source>
</reference>
<dbReference type="InParanoid" id="A0A200QFB9"/>
<name>A0A200QFB9_MACCD</name>
<gene>
    <name evidence="2" type="ORF">BVC80_659g12</name>
</gene>
<dbReference type="AlphaFoldDB" id="A0A200QFB9"/>